<dbReference type="InterPro" id="IPR006575">
    <property type="entry name" value="RWD_dom"/>
</dbReference>
<reference evidence="4" key="1">
    <citation type="submission" date="2024-07" db="EMBL/GenBank/DDBJ databases">
        <title>Two chromosome-level genome assemblies of Korean endemic species Abeliophyllum distichum and Forsythia ovata (Oleaceae).</title>
        <authorList>
            <person name="Jang H."/>
        </authorList>
    </citation>
    <scope>NUCLEOTIDE SEQUENCE [LARGE SCALE GENOMIC DNA]</scope>
</reference>
<evidence type="ECO:0000313" key="3">
    <source>
        <dbReference type="EMBL" id="KAL2538100.1"/>
    </source>
</evidence>
<evidence type="ECO:0000259" key="2">
    <source>
        <dbReference type="Pfam" id="PF05773"/>
    </source>
</evidence>
<keyword evidence="1" id="KW-0812">Transmembrane</keyword>
<dbReference type="Pfam" id="PF05773">
    <property type="entry name" value="RWD"/>
    <property type="match status" value="1"/>
</dbReference>
<feature type="domain" description="RWD" evidence="2">
    <location>
        <begin position="3"/>
        <end position="35"/>
    </location>
</feature>
<feature type="transmembrane region" description="Helical" evidence="1">
    <location>
        <begin position="34"/>
        <end position="54"/>
    </location>
</feature>
<keyword evidence="4" id="KW-1185">Reference proteome</keyword>
<protein>
    <submittedName>
        <fullName evidence="3">RWD domain-containing protein 1</fullName>
    </submittedName>
</protein>
<dbReference type="InterPro" id="IPR016135">
    <property type="entry name" value="UBQ-conjugating_enzyme/RWD"/>
</dbReference>
<dbReference type="InterPro" id="IPR040213">
    <property type="entry name" value="GIR2-like"/>
</dbReference>
<keyword evidence="1" id="KW-0472">Membrane</keyword>
<evidence type="ECO:0000313" key="4">
    <source>
        <dbReference type="Proteomes" id="UP001604277"/>
    </source>
</evidence>
<comment type="caution">
    <text evidence="3">The sequence shown here is derived from an EMBL/GenBank/DDBJ whole genome shotgun (WGS) entry which is preliminary data.</text>
</comment>
<dbReference type="SUPFAM" id="SSF54495">
    <property type="entry name" value="UBC-like"/>
    <property type="match status" value="1"/>
</dbReference>
<gene>
    <name evidence="3" type="ORF">Fot_19491</name>
</gene>
<organism evidence="3 4">
    <name type="scientific">Forsythia ovata</name>
    <dbReference type="NCBI Taxonomy" id="205694"/>
    <lineage>
        <taxon>Eukaryota</taxon>
        <taxon>Viridiplantae</taxon>
        <taxon>Streptophyta</taxon>
        <taxon>Embryophyta</taxon>
        <taxon>Tracheophyta</taxon>
        <taxon>Spermatophyta</taxon>
        <taxon>Magnoliopsida</taxon>
        <taxon>eudicotyledons</taxon>
        <taxon>Gunneridae</taxon>
        <taxon>Pentapetalae</taxon>
        <taxon>asterids</taxon>
        <taxon>lamiids</taxon>
        <taxon>Lamiales</taxon>
        <taxon>Oleaceae</taxon>
        <taxon>Forsythieae</taxon>
        <taxon>Forsythia</taxon>
    </lineage>
</organism>
<dbReference type="EMBL" id="JBFOLJ010000005">
    <property type="protein sequence ID" value="KAL2538100.1"/>
    <property type="molecule type" value="Genomic_DNA"/>
</dbReference>
<dbReference type="PANTHER" id="PTHR12292">
    <property type="entry name" value="RWD DOMAIN-CONTAINING PROTEIN"/>
    <property type="match status" value="1"/>
</dbReference>
<dbReference type="Proteomes" id="UP001604277">
    <property type="component" value="Unassembled WGS sequence"/>
</dbReference>
<dbReference type="Gene3D" id="3.10.110.10">
    <property type="entry name" value="Ubiquitin Conjugating Enzyme"/>
    <property type="match status" value="1"/>
</dbReference>
<keyword evidence="1" id="KW-1133">Transmembrane helix</keyword>
<proteinExistence type="predicted"/>
<dbReference type="AlphaFoldDB" id="A0ABD1VNZ0"/>
<sequence length="136" mass="15568">MGDIKVLKEKLEQEASENLGMTMVYTLVTSAKEWLFGIQIFLRLIHLMMILCLWKATKDLDKDPQFFIHPSIVLGNLNFLFTQASFWAKNGSHAKSCSNMAQARMKDFALELYLSWVWRFANKKFGHGAGADNFGD</sequence>
<name>A0ABD1VNZ0_9LAMI</name>
<feature type="transmembrane region" description="Helical" evidence="1">
    <location>
        <begin position="66"/>
        <end position="88"/>
    </location>
</feature>
<evidence type="ECO:0000256" key="1">
    <source>
        <dbReference type="SAM" id="Phobius"/>
    </source>
</evidence>
<accession>A0ABD1VNZ0</accession>